<sequence length="108" mass="11279">MPRRPIAPPPTQPAAGLLRPDPRHRTAPPCRCPATPGSAPSCRLPIRTASSACCARRLCSPLGTSAAAGHAPAHSCSPADVTPTRPPPSPPRSPLSPALIPYRVRRMD</sequence>
<dbReference type="Proteomes" id="UP000823388">
    <property type="component" value="Chromosome 2N"/>
</dbReference>
<protein>
    <submittedName>
        <fullName evidence="2">Uncharacterized protein</fullName>
    </submittedName>
</protein>
<organism evidence="2 3">
    <name type="scientific">Panicum virgatum</name>
    <name type="common">Blackwell switchgrass</name>
    <dbReference type="NCBI Taxonomy" id="38727"/>
    <lineage>
        <taxon>Eukaryota</taxon>
        <taxon>Viridiplantae</taxon>
        <taxon>Streptophyta</taxon>
        <taxon>Embryophyta</taxon>
        <taxon>Tracheophyta</taxon>
        <taxon>Spermatophyta</taxon>
        <taxon>Magnoliopsida</taxon>
        <taxon>Liliopsida</taxon>
        <taxon>Poales</taxon>
        <taxon>Poaceae</taxon>
        <taxon>PACMAD clade</taxon>
        <taxon>Panicoideae</taxon>
        <taxon>Panicodae</taxon>
        <taxon>Paniceae</taxon>
        <taxon>Panicinae</taxon>
        <taxon>Panicum</taxon>
        <taxon>Panicum sect. Hiantes</taxon>
    </lineage>
</organism>
<evidence type="ECO:0000256" key="1">
    <source>
        <dbReference type="SAM" id="MobiDB-lite"/>
    </source>
</evidence>
<name>A0A8T0VDD0_PANVG</name>
<evidence type="ECO:0000313" key="3">
    <source>
        <dbReference type="Proteomes" id="UP000823388"/>
    </source>
</evidence>
<feature type="compositionally biased region" description="Pro residues" evidence="1">
    <location>
        <begin position="1"/>
        <end position="12"/>
    </location>
</feature>
<proteinExistence type="predicted"/>
<reference evidence="2" key="1">
    <citation type="submission" date="2020-05" db="EMBL/GenBank/DDBJ databases">
        <title>WGS assembly of Panicum virgatum.</title>
        <authorList>
            <person name="Lovell J.T."/>
            <person name="Jenkins J."/>
            <person name="Shu S."/>
            <person name="Juenger T.E."/>
            <person name="Schmutz J."/>
        </authorList>
    </citation>
    <scope>NUCLEOTIDE SEQUENCE</scope>
    <source>
        <strain evidence="2">AP13</strain>
    </source>
</reference>
<gene>
    <name evidence="2" type="ORF">PVAP13_2NG013250</name>
</gene>
<dbReference type="EMBL" id="CM029040">
    <property type="protein sequence ID" value="KAG2631274.1"/>
    <property type="molecule type" value="Genomic_DNA"/>
</dbReference>
<evidence type="ECO:0000313" key="2">
    <source>
        <dbReference type="EMBL" id="KAG2631274.1"/>
    </source>
</evidence>
<feature type="compositionally biased region" description="Pro residues" evidence="1">
    <location>
        <begin position="84"/>
        <end position="94"/>
    </location>
</feature>
<comment type="caution">
    <text evidence="2">The sequence shown here is derived from an EMBL/GenBank/DDBJ whole genome shotgun (WGS) entry which is preliminary data.</text>
</comment>
<dbReference type="AlphaFoldDB" id="A0A8T0VDD0"/>
<feature type="region of interest" description="Disordered" evidence="1">
    <location>
        <begin position="1"/>
        <end position="39"/>
    </location>
</feature>
<accession>A0A8T0VDD0</accession>
<feature type="region of interest" description="Disordered" evidence="1">
    <location>
        <begin position="64"/>
        <end position="108"/>
    </location>
</feature>
<keyword evidence="3" id="KW-1185">Reference proteome</keyword>